<evidence type="ECO:0000256" key="5">
    <source>
        <dbReference type="ARBA" id="ARBA00023136"/>
    </source>
</evidence>
<keyword evidence="7" id="KW-1185">Reference proteome</keyword>
<proteinExistence type="inferred from homology"/>
<organism evidence="7 8">
    <name type="scientific">Crassostrea virginica</name>
    <name type="common">Eastern oyster</name>
    <dbReference type="NCBI Taxonomy" id="6565"/>
    <lineage>
        <taxon>Eukaryota</taxon>
        <taxon>Metazoa</taxon>
        <taxon>Spiralia</taxon>
        <taxon>Lophotrochozoa</taxon>
        <taxon>Mollusca</taxon>
        <taxon>Bivalvia</taxon>
        <taxon>Autobranchia</taxon>
        <taxon>Pteriomorphia</taxon>
        <taxon>Ostreida</taxon>
        <taxon>Ostreoidea</taxon>
        <taxon>Ostreidae</taxon>
        <taxon>Crassostrea</taxon>
    </lineage>
</organism>
<keyword evidence="3 6" id="KW-0812">Transmembrane</keyword>
<dbReference type="OrthoDB" id="860at2759"/>
<dbReference type="PANTHER" id="PTHR11266">
    <property type="entry name" value="PEROXISOMAL MEMBRANE PROTEIN 2, PXMP2 MPV17"/>
    <property type="match status" value="1"/>
</dbReference>
<evidence type="ECO:0000256" key="3">
    <source>
        <dbReference type="ARBA" id="ARBA00022692"/>
    </source>
</evidence>
<protein>
    <submittedName>
        <fullName evidence="8">Peroxisomal membrane protein 2-like</fullName>
    </submittedName>
</protein>
<reference evidence="8" key="1">
    <citation type="submission" date="2025-08" db="UniProtKB">
        <authorList>
            <consortium name="RefSeq"/>
        </authorList>
    </citation>
    <scope>IDENTIFICATION</scope>
    <source>
        <tissue evidence="8">Whole sample</tissue>
    </source>
</reference>
<dbReference type="PANTHER" id="PTHR11266:SF80">
    <property type="entry name" value="PEROXISOMAL MEMBRANE PROTEIN 2"/>
    <property type="match status" value="1"/>
</dbReference>
<dbReference type="AlphaFoldDB" id="A0A8B8EK90"/>
<dbReference type="InterPro" id="IPR007248">
    <property type="entry name" value="Mpv17_PMP22"/>
</dbReference>
<evidence type="ECO:0000313" key="7">
    <source>
        <dbReference type="Proteomes" id="UP000694844"/>
    </source>
</evidence>
<feature type="transmembrane region" description="Helical" evidence="6">
    <location>
        <begin position="108"/>
        <end position="129"/>
    </location>
</feature>
<comment type="subcellular location">
    <subcellularLocation>
        <location evidence="1">Membrane</location>
        <topology evidence="1">Multi-pass membrane protein</topology>
    </subcellularLocation>
</comment>
<keyword evidence="4 6" id="KW-1133">Transmembrane helix</keyword>
<evidence type="ECO:0000256" key="4">
    <source>
        <dbReference type="ARBA" id="ARBA00022989"/>
    </source>
</evidence>
<evidence type="ECO:0000256" key="2">
    <source>
        <dbReference type="ARBA" id="ARBA00006824"/>
    </source>
</evidence>
<accession>A0A8B8EK90</accession>
<dbReference type="RefSeq" id="XP_022340560.1">
    <property type="nucleotide sequence ID" value="XM_022484852.1"/>
</dbReference>
<dbReference type="KEGG" id="cvn:111135112"/>
<sequence>MSLSKDKSDKNVFEKALAAYIGALQAKPVLTKAITSGCIASLGNFISQLIVPNPATGGKIAWRSVAAYAAFGFVVSGPLIHQFYILLDKMMPPKKDKATAMDRIKRVIVDRLVFAPPFLLLFLYVITILEGQGHRAAIDRIKESFWPVLKLNIQVWTIFQYININYVPPKYRVLFGNVLALVWSVFVASKRRKMALASKQ</sequence>
<evidence type="ECO:0000256" key="1">
    <source>
        <dbReference type="ARBA" id="ARBA00004141"/>
    </source>
</evidence>
<keyword evidence="5 6" id="KW-0472">Membrane</keyword>
<dbReference type="Proteomes" id="UP000694844">
    <property type="component" value="Chromosome 5"/>
</dbReference>
<evidence type="ECO:0000256" key="6">
    <source>
        <dbReference type="RuleBase" id="RU363053"/>
    </source>
</evidence>
<gene>
    <name evidence="8" type="primary">LOC111135112</name>
</gene>
<feature type="transmembrane region" description="Helical" evidence="6">
    <location>
        <begin position="65"/>
        <end position="87"/>
    </location>
</feature>
<dbReference type="GeneID" id="111135112"/>
<feature type="transmembrane region" description="Helical" evidence="6">
    <location>
        <begin position="171"/>
        <end position="189"/>
    </location>
</feature>
<dbReference type="Pfam" id="PF04117">
    <property type="entry name" value="Mpv17_PMP22"/>
    <property type="match status" value="1"/>
</dbReference>
<name>A0A8B8EK90_CRAVI</name>
<comment type="similarity">
    <text evidence="2 6">Belongs to the peroxisomal membrane protein PXMP2/4 family.</text>
</comment>
<dbReference type="GO" id="GO:0005778">
    <property type="term" value="C:peroxisomal membrane"/>
    <property type="evidence" value="ECO:0007669"/>
    <property type="project" value="TreeGrafter"/>
</dbReference>
<evidence type="ECO:0000313" key="8">
    <source>
        <dbReference type="RefSeq" id="XP_022340560.1"/>
    </source>
</evidence>